<comment type="caution">
    <text evidence="1">The sequence shown here is derived from an EMBL/GenBank/DDBJ whole genome shotgun (WGS) entry which is preliminary data.</text>
</comment>
<dbReference type="EMBL" id="PDXD01000076">
    <property type="protein sequence ID" value="RYN64000.1"/>
    <property type="molecule type" value="Genomic_DNA"/>
</dbReference>
<name>A0A4Q4N074_ALTAL</name>
<evidence type="ECO:0000313" key="2">
    <source>
        <dbReference type="Proteomes" id="UP000291422"/>
    </source>
</evidence>
<gene>
    <name evidence="1" type="ORF">AA0117_g12539</name>
</gene>
<proteinExistence type="predicted"/>
<organism evidence="1 2">
    <name type="scientific">Alternaria alternata</name>
    <name type="common">Alternaria rot fungus</name>
    <name type="synonym">Torula alternata</name>
    <dbReference type="NCBI Taxonomy" id="5599"/>
    <lineage>
        <taxon>Eukaryota</taxon>
        <taxon>Fungi</taxon>
        <taxon>Dikarya</taxon>
        <taxon>Ascomycota</taxon>
        <taxon>Pezizomycotina</taxon>
        <taxon>Dothideomycetes</taxon>
        <taxon>Pleosporomycetidae</taxon>
        <taxon>Pleosporales</taxon>
        <taxon>Pleosporineae</taxon>
        <taxon>Pleosporaceae</taxon>
        <taxon>Alternaria</taxon>
        <taxon>Alternaria sect. Alternaria</taxon>
        <taxon>Alternaria alternata complex</taxon>
    </lineage>
</organism>
<protein>
    <submittedName>
        <fullName evidence="1">Uncharacterized protein</fullName>
    </submittedName>
</protein>
<dbReference type="Proteomes" id="UP000291422">
    <property type="component" value="Unassembled WGS sequence"/>
</dbReference>
<dbReference type="VEuPathDB" id="FungiDB:CC77DRAFT_1008112"/>
<accession>A0A4Q4N074</accession>
<evidence type="ECO:0000313" key="1">
    <source>
        <dbReference type="EMBL" id="RYN64000.1"/>
    </source>
</evidence>
<sequence>MATPPPHQMHQPLSPGDADLVDARNRLQSPLLRLPGEIRNRIYALAFTVQHVQIVQRVWSIPTSFMHLVFPDDWRGIERSPVYPLSELISSTTVCRQFYAEISPLIPRLNEFCFISTDRRCTEHMPQKFLQAIETIKLINFVLETLEEMQELVDITLSRLGGFSKIVVKTTLVNFGYSLHEREVLEKMFLGVLRKRGFGC</sequence>
<dbReference type="AlphaFoldDB" id="A0A4Q4N074"/>
<reference evidence="2" key="1">
    <citation type="journal article" date="2019" name="bioRxiv">
        <title>Genomics, evolutionary history and diagnostics of the Alternaria alternata species group including apple and Asian pear pathotypes.</title>
        <authorList>
            <person name="Armitage A.D."/>
            <person name="Cockerton H.M."/>
            <person name="Sreenivasaprasad S."/>
            <person name="Woodhall J.W."/>
            <person name="Lane C.R."/>
            <person name="Harrison R.J."/>
            <person name="Clarkson J.P."/>
        </authorList>
    </citation>
    <scope>NUCLEOTIDE SEQUENCE [LARGE SCALE GENOMIC DNA]</scope>
    <source>
        <strain evidence="2">FERA 1177</strain>
    </source>
</reference>
<dbReference type="PANTHER" id="PTHR38790:SF4">
    <property type="entry name" value="2EXR DOMAIN-CONTAINING PROTEIN"/>
    <property type="match status" value="1"/>
</dbReference>
<dbReference type="PANTHER" id="PTHR38790">
    <property type="entry name" value="2EXR DOMAIN-CONTAINING PROTEIN-RELATED"/>
    <property type="match status" value="1"/>
</dbReference>